<comment type="caution">
    <text evidence="3">The sequence shown here is derived from an EMBL/GenBank/DDBJ whole genome shotgun (WGS) entry which is preliminary data.</text>
</comment>
<dbReference type="AlphaFoldDB" id="A0A4U5J5T8"/>
<keyword evidence="1" id="KW-0472">Membrane</keyword>
<accession>A0A4U5J5T8</accession>
<proteinExistence type="predicted"/>
<evidence type="ECO:0000313" key="4">
    <source>
        <dbReference type="Proteomes" id="UP000308037"/>
    </source>
</evidence>
<gene>
    <name evidence="3" type="ORF">DM868_14880</name>
</gene>
<sequence>MSSGVPDAEGVTLLDGEELLHNVRPSWSNWSGLIAILTIVTFGTLGLGIVLFVIPWLARRNARYVVTSERVIEKSGILSTSTNEYRIEDIRQLQTGASWSEKLLGHGNIQFSTGAGGSLITFAGVPNYDGIANTIREQQRE</sequence>
<evidence type="ECO:0000259" key="2">
    <source>
        <dbReference type="Pfam" id="PF03703"/>
    </source>
</evidence>
<dbReference type="PANTHER" id="PTHR37938:SF1">
    <property type="entry name" value="BLL0215 PROTEIN"/>
    <property type="match status" value="1"/>
</dbReference>
<dbReference type="OrthoDB" id="239436at2157"/>
<dbReference type="Proteomes" id="UP000308037">
    <property type="component" value="Unassembled WGS sequence"/>
</dbReference>
<evidence type="ECO:0000256" key="1">
    <source>
        <dbReference type="SAM" id="Phobius"/>
    </source>
</evidence>
<keyword evidence="1" id="KW-0812">Transmembrane</keyword>
<organism evidence="3 4">
    <name type="scientific">Natronomonas salsuginis</name>
    <dbReference type="NCBI Taxonomy" id="2217661"/>
    <lineage>
        <taxon>Archaea</taxon>
        <taxon>Methanobacteriati</taxon>
        <taxon>Methanobacteriota</taxon>
        <taxon>Stenosarchaea group</taxon>
        <taxon>Halobacteria</taxon>
        <taxon>Halobacteriales</taxon>
        <taxon>Natronomonadaceae</taxon>
        <taxon>Natronomonas</taxon>
    </lineage>
</organism>
<feature type="transmembrane region" description="Helical" evidence="1">
    <location>
        <begin position="30"/>
        <end position="54"/>
    </location>
</feature>
<protein>
    <submittedName>
        <fullName evidence="3">PH domain-containing protein</fullName>
    </submittedName>
</protein>
<dbReference type="Pfam" id="PF03703">
    <property type="entry name" value="bPH_2"/>
    <property type="match status" value="1"/>
</dbReference>
<name>A0A4U5J5T8_9EURY</name>
<keyword evidence="4" id="KW-1185">Reference proteome</keyword>
<feature type="domain" description="YdbS-like PH" evidence="2">
    <location>
        <begin position="60"/>
        <end position="135"/>
    </location>
</feature>
<dbReference type="RefSeq" id="WP_137277628.1">
    <property type="nucleotide sequence ID" value="NZ_QKNX01000011.1"/>
</dbReference>
<keyword evidence="1" id="KW-1133">Transmembrane helix</keyword>
<evidence type="ECO:0000313" key="3">
    <source>
        <dbReference type="EMBL" id="TKR24342.1"/>
    </source>
</evidence>
<dbReference type="InterPro" id="IPR005182">
    <property type="entry name" value="YdbS-like_PH"/>
</dbReference>
<dbReference type="EMBL" id="QKNX01000011">
    <property type="protein sequence ID" value="TKR24342.1"/>
    <property type="molecule type" value="Genomic_DNA"/>
</dbReference>
<dbReference type="PANTHER" id="PTHR37938">
    <property type="entry name" value="BLL0215 PROTEIN"/>
    <property type="match status" value="1"/>
</dbReference>
<reference evidence="3 4" key="1">
    <citation type="submission" date="2019-04" db="EMBL/GenBank/DDBJ databases">
        <title>Natronomonas sp. F20-122 a newhaloarchaeon isolated from a saline saltern of Isla Bacuta, Huelva, Spain.</title>
        <authorList>
            <person name="Duran-Viseras A."/>
            <person name="Sanchez-Porro C."/>
            <person name="Ventosa A."/>
        </authorList>
    </citation>
    <scope>NUCLEOTIDE SEQUENCE [LARGE SCALE GENOMIC DNA]</scope>
    <source>
        <strain evidence="3 4">F20-122</strain>
    </source>
</reference>